<comment type="cofactor">
    <cofactor evidence="1 19">
        <name>FAD</name>
        <dbReference type="ChEBI" id="CHEBI:57692"/>
    </cofactor>
</comment>
<comment type="function">
    <text evidence="2 19">Cell wall formation.</text>
</comment>
<dbReference type="Gene3D" id="3.30.465.10">
    <property type="match status" value="1"/>
</dbReference>
<dbReference type="HAMAP" id="MF_00037">
    <property type="entry name" value="MurB"/>
    <property type="match status" value="1"/>
</dbReference>
<feature type="active site" description="Proton donor" evidence="19">
    <location>
        <position position="237"/>
    </location>
</feature>
<protein>
    <recommendedName>
        <fullName evidence="6 19">UDP-N-acetylenolpyruvoylglucosamine reductase</fullName>
        <ecNumber evidence="5 19">1.3.1.98</ecNumber>
    </recommendedName>
    <alternativeName>
        <fullName evidence="17 19">UDP-N-acetylmuramate dehydrogenase</fullName>
    </alternativeName>
</protein>
<dbReference type="InterPro" id="IPR003170">
    <property type="entry name" value="MurB"/>
</dbReference>
<dbReference type="Gene3D" id="3.30.43.10">
    <property type="entry name" value="Uridine Diphospho-n-acetylenolpyruvylglucosamine Reductase, domain 2"/>
    <property type="match status" value="1"/>
</dbReference>
<dbReference type="Pfam" id="PF01565">
    <property type="entry name" value="FAD_binding_4"/>
    <property type="match status" value="1"/>
</dbReference>
<keyword evidence="7 19" id="KW-0963">Cytoplasm</keyword>
<evidence type="ECO:0000256" key="18">
    <source>
        <dbReference type="ARBA" id="ARBA00048914"/>
    </source>
</evidence>
<keyword evidence="12 19" id="KW-0133">Cell shape</keyword>
<dbReference type="SUPFAM" id="SSF56176">
    <property type="entry name" value="FAD-binding/transporter-associated domain-like"/>
    <property type="match status" value="1"/>
</dbReference>
<comment type="similarity">
    <text evidence="19">Belongs to the MurB family.</text>
</comment>
<feature type="domain" description="FAD-binding PCMH-type" evidence="20">
    <location>
        <begin position="18"/>
        <end position="189"/>
    </location>
</feature>
<organism evidence="21 22">
    <name type="scientific">Carboxylicivirga marina</name>
    <dbReference type="NCBI Taxonomy" id="2800988"/>
    <lineage>
        <taxon>Bacteria</taxon>
        <taxon>Pseudomonadati</taxon>
        <taxon>Bacteroidota</taxon>
        <taxon>Bacteroidia</taxon>
        <taxon>Marinilabiliales</taxon>
        <taxon>Marinilabiliaceae</taxon>
        <taxon>Carboxylicivirga</taxon>
    </lineage>
</organism>
<dbReference type="Proteomes" id="UP000605676">
    <property type="component" value="Unassembled WGS sequence"/>
</dbReference>
<dbReference type="SUPFAM" id="SSF56194">
    <property type="entry name" value="Uridine diphospho-N-Acetylenolpyruvylglucosamine reductase, MurB, C-terminal domain"/>
    <property type="match status" value="1"/>
</dbReference>
<comment type="subcellular location">
    <subcellularLocation>
        <location evidence="3 19">Cytoplasm</location>
    </subcellularLocation>
</comment>
<feature type="active site" evidence="19">
    <location>
        <position position="333"/>
    </location>
</feature>
<dbReference type="NCBIfam" id="NF010478">
    <property type="entry name" value="PRK13903.1"/>
    <property type="match status" value="1"/>
</dbReference>
<dbReference type="InterPro" id="IPR016166">
    <property type="entry name" value="FAD-bd_PCMH"/>
</dbReference>
<keyword evidence="11 19" id="KW-0521">NADP</keyword>
<dbReference type="InterPro" id="IPR016167">
    <property type="entry name" value="FAD-bd_PCMH_sub1"/>
</dbReference>
<name>A0ABS1HLE1_9BACT</name>
<dbReference type="InterPro" id="IPR011601">
    <property type="entry name" value="MurB_C"/>
</dbReference>
<evidence type="ECO:0000256" key="1">
    <source>
        <dbReference type="ARBA" id="ARBA00001974"/>
    </source>
</evidence>
<evidence type="ECO:0000313" key="21">
    <source>
        <dbReference type="EMBL" id="MBK3518499.1"/>
    </source>
</evidence>
<evidence type="ECO:0000256" key="4">
    <source>
        <dbReference type="ARBA" id="ARBA00004752"/>
    </source>
</evidence>
<feature type="active site" evidence="19">
    <location>
        <position position="165"/>
    </location>
</feature>
<evidence type="ECO:0000256" key="6">
    <source>
        <dbReference type="ARBA" id="ARBA00015188"/>
    </source>
</evidence>
<reference evidence="21 22" key="1">
    <citation type="submission" date="2021-01" db="EMBL/GenBank/DDBJ databases">
        <title>Carboxyliciviraga sp.nov., isolated from coastal sediments.</title>
        <authorList>
            <person name="Lu D."/>
            <person name="Zhang T."/>
        </authorList>
    </citation>
    <scope>NUCLEOTIDE SEQUENCE [LARGE SCALE GENOMIC DNA]</scope>
    <source>
        <strain evidence="21 22">N1Y132</strain>
    </source>
</reference>
<evidence type="ECO:0000256" key="2">
    <source>
        <dbReference type="ARBA" id="ARBA00003921"/>
    </source>
</evidence>
<evidence type="ECO:0000259" key="20">
    <source>
        <dbReference type="PROSITE" id="PS51387"/>
    </source>
</evidence>
<evidence type="ECO:0000256" key="17">
    <source>
        <dbReference type="ARBA" id="ARBA00031026"/>
    </source>
</evidence>
<evidence type="ECO:0000256" key="5">
    <source>
        <dbReference type="ARBA" id="ARBA00012518"/>
    </source>
</evidence>
<dbReference type="InterPro" id="IPR006094">
    <property type="entry name" value="Oxid_FAD_bind_N"/>
</dbReference>
<evidence type="ECO:0000256" key="14">
    <source>
        <dbReference type="ARBA" id="ARBA00023002"/>
    </source>
</evidence>
<proteinExistence type="inferred from homology"/>
<evidence type="ECO:0000256" key="7">
    <source>
        <dbReference type="ARBA" id="ARBA00022490"/>
    </source>
</evidence>
<dbReference type="InterPro" id="IPR036318">
    <property type="entry name" value="FAD-bd_PCMH-like_sf"/>
</dbReference>
<keyword evidence="13 19" id="KW-0573">Peptidoglycan synthesis</keyword>
<dbReference type="NCBIfam" id="TIGR00179">
    <property type="entry name" value="murB"/>
    <property type="match status" value="1"/>
</dbReference>
<keyword evidence="22" id="KW-1185">Reference proteome</keyword>
<dbReference type="Pfam" id="PF02873">
    <property type="entry name" value="MurB_C"/>
    <property type="match status" value="1"/>
</dbReference>
<dbReference type="RefSeq" id="WP_200465726.1">
    <property type="nucleotide sequence ID" value="NZ_JAENRR010000035.1"/>
</dbReference>
<evidence type="ECO:0000256" key="8">
    <source>
        <dbReference type="ARBA" id="ARBA00022618"/>
    </source>
</evidence>
<sequence>MIQTTDKVNLRTYNTFGIEAKADEFITCNSIDDIKSTLKYLKNNPQPYLILGGGSNILFCKDFEGIIIHPQITDITLLKQDDSNVWLEVGAGVVWDDLVEHCVNNNWYGLENLSYIPGNVGASPVQNIGAYGVEAKDCIESVNGFYIDSTEAFELSNNECRFAYRQSIFKSELKNKTIISSVVFKLNKQESYKLNYGDVKEQVESFGKVTLRSVRQTITNIRKSKLPEPEEMGNAGSFFKNPVIGIELFQEIKGQYPTIPSYPISEQLVKVPAGWLIEQSGWKGKAIGDAAVHSKQALVLINKGNATGNDILKLAHQIIKDVNNQFNITIEPEVNII</sequence>
<dbReference type="NCBIfam" id="NF000755">
    <property type="entry name" value="PRK00046.1"/>
    <property type="match status" value="1"/>
</dbReference>
<evidence type="ECO:0000256" key="15">
    <source>
        <dbReference type="ARBA" id="ARBA00023306"/>
    </source>
</evidence>
<comment type="caution">
    <text evidence="21">The sequence shown here is derived from an EMBL/GenBank/DDBJ whole genome shotgun (WGS) entry which is preliminary data.</text>
</comment>
<dbReference type="EC" id="1.3.1.98" evidence="5 19"/>
<evidence type="ECO:0000256" key="10">
    <source>
        <dbReference type="ARBA" id="ARBA00022827"/>
    </source>
</evidence>
<dbReference type="PANTHER" id="PTHR21071">
    <property type="entry name" value="UDP-N-ACETYLENOLPYRUVOYLGLUCOSAMINE REDUCTASE"/>
    <property type="match status" value="1"/>
</dbReference>
<dbReference type="EMBL" id="JAENRR010000035">
    <property type="protein sequence ID" value="MBK3518499.1"/>
    <property type="molecule type" value="Genomic_DNA"/>
</dbReference>
<keyword evidence="10 19" id="KW-0274">FAD</keyword>
<keyword evidence="9 19" id="KW-0285">Flavoprotein</keyword>
<evidence type="ECO:0000256" key="13">
    <source>
        <dbReference type="ARBA" id="ARBA00022984"/>
    </source>
</evidence>
<keyword evidence="15 19" id="KW-0131">Cell cycle</keyword>
<evidence type="ECO:0000256" key="9">
    <source>
        <dbReference type="ARBA" id="ARBA00022630"/>
    </source>
</evidence>
<accession>A0ABS1HLE1</accession>
<dbReference type="PROSITE" id="PS51387">
    <property type="entry name" value="FAD_PCMH"/>
    <property type="match status" value="1"/>
</dbReference>
<keyword evidence="14 19" id="KW-0560">Oxidoreductase</keyword>
<evidence type="ECO:0000256" key="19">
    <source>
        <dbReference type="HAMAP-Rule" id="MF_00037"/>
    </source>
</evidence>
<dbReference type="PANTHER" id="PTHR21071:SF4">
    <property type="entry name" value="UDP-N-ACETYLENOLPYRUVOYLGLUCOSAMINE REDUCTASE"/>
    <property type="match status" value="1"/>
</dbReference>
<dbReference type="InterPro" id="IPR036635">
    <property type="entry name" value="MurB_C_sf"/>
</dbReference>
<keyword evidence="16 19" id="KW-0961">Cell wall biogenesis/degradation</keyword>
<dbReference type="GO" id="GO:0008762">
    <property type="term" value="F:UDP-N-acetylmuramate dehydrogenase activity"/>
    <property type="evidence" value="ECO:0007669"/>
    <property type="project" value="UniProtKB-EC"/>
</dbReference>
<evidence type="ECO:0000256" key="3">
    <source>
        <dbReference type="ARBA" id="ARBA00004496"/>
    </source>
</evidence>
<comment type="catalytic activity">
    <reaction evidence="18 19">
        <text>UDP-N-acetyl-alpha-D-muramate + NADP(+) = UDP-N-acetyl-3-O-(1-carboxyvinyl)-alpha-D-glucosamine + NADPH + H(+)</text>
        <dbReference type="Rhea" id="RHEA:12248"/>
        <dbReference type="ChEBI" id="CHEBI:15378"/>
        <dbReference type="ChEBI" id="CHEBI:57783"/>
        <dbReference type="ChEBI" id="CHEBI:58349"/>
        <dbReference type="ChEBI" id="CHEBI:68483"/>
        <dbReference type="ChEBI" id="CHEBI:70757"/>
        <dbReference type="EC" id="1.3.1.98"/>
    </reaction>
</comment>
<evidence type="ECO:0000256" key="12">
    <source>
        <dbReference type="ARBA" id="ARBA00022960"/>
    </source>
</evidence>
<dbReference type="Gene3D" id="3.90.78.10">
    <property type="entry name" value="UDP-N-acetylenolpyruvoylglucosamine reductase, C-terminal domain"/>
    <property type="match status" value="1"/>
</dbReference>
<evidence type="ECO:0000313" key="22">
    <source>
        <dbReference type="Proteomes" id="UP000605676"/>
    </source>
</evidence>
<comment type="pathway">
    <text evidence="4 19">Cell wall biogenesis; peptidoglycan biosynthesis.</text>
</comment>
<evidence type="ECO:0000256" key="16">
    <source>
        <dbReference type="ARBA" id="ARBA00023316"/>
    </source>
</evidence>
<dbReference type="InterPro" id="IPR016169">
    <property type="entry name" value="FAD-bd_PCMH_sub2"/>
</dbReference>
<keyword evidence="8 19" id="KW-0132">Cell division</keyword>
<evidence type="ECO:0000256" key="11">
    <source>
        <dbReference type="ARBA" id="ARBA00022857"/>
    </source>
</evidence>
<gene>
    <name evidence="19 21" type="primary">murB</name>
    <name evidence="21" type="ORF">JIV24_14235</name>
</gene>